<name>A0ABV7X370_9HYPH</name>
<evidence type="ECO:0000313" key="2">
    <source>
        <dbReference type="EMBL" id="MFC3706011.1"/>
    </source>
</evidence>
<organism evidence="2 3">
    <name type="scientific">Devosia honganensis</name>
    <dbReference type="NCBI Taxonomy" id="1610527"/>
    <lineage>
        <taxon>Bacteria</taxon>
        <taxon>Pseudomonadati</taxon>
        <taxon>Pseudomonadota</taxon>
        <taxon>Alphaproteobacteria</taxon>
        <taxon>Hyphomicrobiales</taxon>
        <taxon>Devosiaceae</taxon>
        <taxon>Devosia</taxon>
    </lineage>
</organism>
<accession>A0ABV7X370</accession>
<dbReference type="Pfam" id="PF01370">
    <property type="entry name" value="Epimerase"/>
    <property type="match status" value="1"/>
</dbReference>
<dbReference type="InterPro" id="IPR016166">
    <property type="entry name" value="FAD-bd_PCMH"/>
</dbReference>
<sequence length="677" mass="75069">MHICLVGAGGGIGRQLLKTFSAGHRVSAVYRTMPAHPPPDVETVRFADEAELARAVGEAEVVVHAALNTRDRGKAFTTSNRAVTEKLLSLLRPGRCRLFVYFSSQVVYSALDAKRHKVQGEDDALAERPGLDAYTRLKLVEEARVVAACREMGIDYLIVRPTVVMGPHMQWSSGIVAAMRMAPFGLRGRTINLIHVEDLASQLLALIERGVTNDVVNLADLDVSSDDYFRHAASLAHRPMIFAPGWLTGAAAKAIPSTLWFFAHDVRVASEKVRRLSGVETHRRLPDFFEPPARIVPAHTLEVIRDTVRSGKPYRTIGRGYFLWFNDHLSIDQLVMEHYAGIVGLEGGKLTVKAGTTLRTILDYIAPRGLTLATLPEFVDISAGACFFAEVHGSSSEYISLYDLIASIRYVDENGDEKFSIRDEAEWDRLRADGRIVVTEVTFRCHPNRTLANVIEWQPDGRLEHYVGGGYRDNFSTTVHWYPRSHELMVYNVNPVNGNAPGDRGPFAPMRGSPAAMQKLLLSMNLRGKRRIVGPSERVLAPWTGVPAKHLVGKFFRDARRRVRNMEVCVPDGFAPAFIAGLRERLPGMSLSAGQGIGIRFTRQPDTGRGFVWIEMTSRNTAQMHAMVELARAVCGPSFWLHRGKYVPAGIGPDHLFIPRAGEIAFHLSAETDRGRA</sequence>
<comment type="caution">
    <text evidence="2">The sequence shown here is derived from an EMBL/GenBank/DDBJ whole genome shotgun (WGS) entry which is preliminary data.</text>
</comment>
<dbReference type="InterPro" id="IPR036291">
    <property type="entry name" value="NAD(P)-bd_dom_sf"/>
</dbReference>
<evidence type="ECO:0000313" key="3">
    <source>
        <dbReference type="Proteomes" id="UP001595613"/>
    </source>
</evidence>
<reference evidence="3" key="1">
    <citation type="journal article" date="2019" name="Int. J. Syst. Evol. Microbiol.">
        <title>The Global Catalogue of Microorganisms (GCM) 10K type strain sequencing project: providing services to taxonomists for standard genome sequencing and annotation.</title>
        <authorList>
            <consortium name="The Broad Institute Genomics Platform"/>
            <consortium name="The Broad Institute Genome Sequencing Center for Infectious Disease"/>
            <person name="Wu L."/>
            <person name="Ma J."/>
        </authorList>
    </citation>
    <scope>NUCLEOTIDE SEQUENCE [LARGE SCALE GENOMIC DNA]</scope>
    <source>
        <strain evidence="3">KCTC 42281</strain>
    </source>
</reference>
<gene>
    <name evidence="2" type="ORF">ACFOOL_14760</name>
</gene>
<dbReference type="InterPro" id="IPR001509">
    <property type="entry name" value="Epimerase_deHydtase"/>
</dbReference>
<feature type="domain" description="FAD-binding PCMH-type" evidence="1">
    <location>
        <begin position="288"/>
        <end position="448"/>
    </location>
</feature>
<keyword evidence="3" id="KW-1185">Reference proteome</keyword>
<protein>
    <submittedName>
        <fullName evidence="2">NAD-dependent epimerase/dehydratase family protein</fullName>
    </submittedName>
</protein>
<dbReference type="PROSITE" id="PS51387">
    <property type="entry name" value="FAD_PCMH"/>
    <property type="match status" value="1"/>
</dbReference>
<dbReference type="SUPFAM" id="SSF56176">
    <property type="entry name" value="FAD-binding/transporter-associated domain-like"/>
    <property type="match status" value="1"/>
</dbReference>
<dbReference type="EMBL" id="JBHRYD010000014">
    <property type="protein sequence ID" value="MFC3706011.1"/>
    <property type="molecule type" value="Genomic_DNA"/>
</dbReference>
<dbReference type="RefSeq" id="WP_380098034.1">
    <property type="nucleotide sequence ID" value="NZ_JBHRYD010000014.1"/>
</dbReference>
<dbReference type="Proteomes" id="UP001595613">
    <property type="component" value="Unassembled WGS sequence"/>
</dbReference>
<proteinExistence type="predicted"/>
<dbReference type="InterPro" id="IPR016169">
    <property type="entry name" value="FAD-bd_PCMH_sub2"/>
</dbReference>
<dbReference type="SUPFAM" id="SSF51735">
    <property type="entry name" value="NAD(P)-binding Rossmann-fold domains"/>
    <property type="match status" value="1"/>
</dbReference>
<dbReference type="Gene3D" id="3.30.465.10">
    <property type="match status" value="1"/>
</dbReference>
<dbReference type="InterPro" id="IPR036318">
    <property type="entry name" value="FAD-bd_PCMH-like_sf"/>
</dbReference>
<dbReference type="InterPro" id="IPR050177">
    <property type="entry name" value="Lipid_A_modif_metabolic_enz"/>
</dbReference>
<dbReference type="PANTHER" id="PTHR43245:SF51">
    <property type="entry name" value="SHORT CHAIN DEHYDROGENASE_REDUCTASE FAMILY 42E, MEMBER 2"/>
    <property type="match status" value="1"/>
</dbReference>
<dbReference type="Gene3D" id="3.40.50.720">
    <property type="entry name" value="NAD(P)-binding Rossmann-like Domain"/>
    <property type="match status" value="1"/>
</dbReference>
<evidence type="ECO:0000259" key="1">
    <source>
        <dbReference type="PROSITE" id="PS51387"/>
    </source>
</evidence>
<dbReference type="PANTHER" id="PTHR43245">
    <property type="entry name" value="BIFUNCTIONAL POLYMYXIN RESISTANCE PROTEIN ARNA"/>
    <property type="match status" value="1"/>
</dbReference>